<dbReference type="PANTHER" id="PTHR33795">
    <property type="entry name" value="INSERTION ELEMENT IS150 PROTEIN INSJ"/>
    <property type="match status" value="1"/>
</dbReference>
<dbReference type="GO" id="GO:0043565">
    <property type="term" value="F:sequence-specific DNA binding"/>
    <property type="evidence" value="ECO:0007669"/>
    <property type="project" value="InterPro"/>
</dbReference>
<reference evidence="3 4" key="1">
    <citation type="submission" date="2016-10" db="EMBL/GenBank/DDBJ databases">
        <title>Comparative genomics of Bacillus thuringiensis reveals a path to pathogens against multiple invertebrate hosts.</title>
        <authorList>
            <person name="Zheng J."/>
            <person name="Gao Q."/>
            <person name="Liu H."/>
            <person name="Peng D."/>
            <person name="Ruan L."/>
            <person name="Sun M."/>
        </authorList>
    </citation>
    <scope>NUCLEOTIDE SEQUENCE [LARGE SCALE GENOMIC DNA]</scope>
    <source>
        <strain evidence="3">HD5</strain>
    </source>
</reference>
<dbReference type="InterPro" id="IPR010921">
    <property type="entry name" value="Trp_repressor/repl_initiator"/>
</dbReference>
<dbReference type="Proteomes" id="UP000194551">
    <property type="component" value="Unassembled WGS sequence"/>
</dbReference>
<evidence type="ECO:0000256" key="1">
    <source>
        <dbReference type="ARBA" id="ARBA00038232"/>
    </source>
</evidence>
<dbReference type="InterPro" id="IPR036388">
    <property type="entry name" value="WH-like_DNA-bd_sf"/>
</dbReference>
<dbReference type="Pfam" id="PF13518">
    <property type="entry name" value="HTH_28"/>
    <property type="match status" value="1"/>
</dbReference>
<gene>
    <name evidence="3" type="ORF">BK774_35550</name>
</gene>
<name>A0A9X6K7M7_BACTU</name>
<evidence type="ECO:0000259" key="2">
    <source>
        <dbReference type="Pfam" id="PF13518"/>
    </source>
</evidence>
<organism evidence="3 4">
    <name type="scientific">Bacillus thuringiensis</name>
    <dbReference type="NCBI Taxonomy" id="1428"/>
    <lineage>
        <taxon>Bacteria</taxon>
        <taxon>Bacillati</taxon>
        <taxon>Bacillota</taxon>
        <taxon>Bacilli</taxon>
        <taxon>Bacillales</taxon>
        <taxon>Bacillaceae</taxon>
        <taxon>Bacillus</taxon>
        <taxon>Bacillus cereus group</taxon>
    </lineage>
</organism>
<evidence type="ECO:0000313" key="3">
    <source>
        <dbReference type="EMBL" id="OTZ92890.1"/>
    </source>
</evidence>
<dbReference type="SUPFAM" id="SSF48295">
    <property type="entry name" value="TrpR-like"/>
    <property type="match status" value="1"/>
</dbReference>
<dbReference type="AlphaFoldDB" id="A0A9X6K7M7"/>
<protein>
    <recommendedName>
        <fullName evidence="2">Insertion element IS150 protein InsJ-like helix-turn-helix domain-containing protein</fullName>
    </recommendedName>
</protein>
<accession>A0A9X6K7M7</accession>
<dbReference type="Gene3D" id="1.10.10.10">
    <property type="entry name" value="Winged helix-like DNA-binding domain superfamily/Winged helix DNA-binding domain"/>
    <property type="match status" value="1"/>
</dbReference>
<dbReference type="InterPro" id="IPR052057">
    <property type="entry name" value="IS150/IS1296_orfA-like"/>
</dbReference>
<sequence>MKNAIQLTLEYKLDVIHYMNENGTSLRETAAFFNIPSCETLRKWKVAYETEGLDALKSKKKLSYNI</sequence>
<comment type="similarity">
    <text evidence="1">Belongs to the IS150/IS1296 orfA family.</text>
</comment>
<feature type="domain" description="Insertion element IS150 protein InsJ-like helix-turn-helix" evidence="2">
    <location>
        <begin position="12"/>
        <end position="61"/>
    </location>
</feature>
<dbReference type="PANTHER" id="PTHR33795:SF1">
    <property type="entry name" value="INSERTION ELEMENT IS150 PROTEIN INSJ"/>
    <property type="match status" value="1"/>
</dbReference>
<dbReference type="InterPro" id="IPR055247">
    <property type="entry name" value="InsJ-like_HTH"/>
</dbReference>
<comment type="caution">
    <text evidence="3">The sequence shown here is derived from an EMBL/GenBank/DDBJ whole genome shotgun (WGS) entry which is preliminary data.</text>
</comment>
<proteinExistence type="inferred from homology"/>
<evidence type="ECO:0000313" key="4">
    <source>
        <dbReference type="Proteomes" id="UP000194551"/>
    </source>
</evidence>
<dbReference type="EMBL" id="NFEM01000159">
    <property type="protein sequence ID" value="OTZ92890.1"/>
    <property type="molecule type" value="Genomic_DNA"/>
</dbReference>